<keyword evidence="2" id="KW-1185">Reference proteome</keyword>
<proteinExistence type="predicted"/>
<dbReference type="Proteomes" id="UP000828390">
    <property type="component" value="Unassembled WGS sequence"/>
</dbReference>
<evidence type="ECO:0000313" key="2">
    <source>
        <dbReference type="Proteomes" id="UP000828390"/>
    </source>
</evidence>
<reference evidence="1" key="2">
    <citation type="submission" date="2020-11" db="EMBL/GenBank/DDBJ databases">
        <authorList>
            <person name="McCartney M.A."/>
            <person name="Auch B."/>
            <person name="Kono T."/>
            <person name="Mallez S."/>
            <person name="Becker A."/>
            <person name="Gohl D.M."/>
            <person name="Silverstein K.A.T."/>
            <person name="Koren S."/>
            <person name="Bechman K.B."/>
            <person name="Herman A."/>
            <person name="Abrahante J.E."/>
            <person name="Garbe J."/>
        </authorList>
    </citation>
    <scope>NUCLEOTIDE SEQUENCE</scope>
    <source>
        <strain evidence="1">Duluth1</strain>
        <tissue evidence="1">Whole animal</tissue>
    </source>
</reference>
<sequence length="61" mass="6719">MAGSTELLLVPVENMSPSMAGLTLLLVPEENMSPSIAGLTELLLMPVENMSHQWWARQSYC</sequence>
<evidence type="ECO:0000313" key="1">
    <source>
        <dbReference type="EMBL" id="KAH3880868.1"/>
    </source>
</evidence>
<name>A0A9D4MQV1_DREPO</name>
<dbReference type="EMBL" id="JAIWYP010000001">
    <property type="protein sequence ID" value="KAH3880868.1"/>
    <property type="molecule type" value="Genomic_DNA"/>
</dbReference>
<dbReference type="AlphaFoldDB" id="A0A9D4MQV1"/>
<accession>A0A9D4MQV1</accession>
<reference evidence="1" key="1">
    <citation type="journal article" date="2019" name="bioRxiv">
        <title>The Genome of the Zebra Mussel, Dreissena polymorpha: A Resource for Invasive Species Research.</title>
        <authorList>
            <person name="McCartney M.A."/>
            <person name="Auch B."/>
            <person name="Kono T."/>
            <person name="Mallez S."/>
            <person name="Zhang Y."/>
            <person name="Obille A."/>
            <person name="Becker A."/>
            <person name="Abrahante J.E."/>
            <person name="Garbe J."/>
            <person name="Badalamenti J.P."/>
            <person name="Herman A."/>
            <person name="Mangelson H."/>
            <person name="Liachko I."/>
            <person name="Sullivan S."/>
            <person name="Sone E.D."/>
            <person name="Koren S."/>
            <person name="Silverstein K.A.T."/>
            <person name="Beckman K.B."/>
            <person name="Gohl D.M."/>
        </authorList>
    </citation>
    <scope>NUCLEOTIDE SEQUENCE</scope>
    <source>
        <strain evidence="1">Duluth1</strain>
        <tissue evidence="1">Whole animal</tissue>
    </source>
</reference>
<comment type="caution">
    <text evidence="1">The sequence shown here is derived from an EMBL/GenBank/DDBJ whole genome shotgun (WGS) entry which is preliminary data.</text>
</comment>
<protein>
    <submittedName>
        <fullName evidence="1">Uncharacterized protein</fullName>
    </submittedName>
</protein>
<gene>
    <name evidence="1" type="ORF">DPMN_004790</name>
</gene>
<organism evidence="1 2">
    <name type="scientific">Dreissena polymorpha</name>
    <name type="common">Zebra mussel</name>
    <name type="synonym">Mytilus polymorpha</name>
    <dbReference type="NCBI Taxonomy" id="45954"/>
    <lineage>
        <taxon>Eukaryota</taxon>
        <taxon>Metazoa</taxon>
        <taxon>Spiralia</taxon>
        <taxon>Lophotrochozoa</taxon>
        <taxon>Mollusca</taxon>
        <taxon>Bivalvia</taxon>
        <taxon>Autobranchia</taxon>
        <taxon>Heteroconchia</taxon>
        <taxon>Euheterodonta</taxon>
        <taxon>Imparidentia</taxon>
        <taxon>Neoheterodontei</taxon>
        <taxon>Myida</taxon>
        <taxon>Dreissenoidea</taxon>
        <taxon>Dreissenidae</taxon>
        <taxon>Dreissena</taxon>
    </lineage>
</organism>